<dbReference type="Gene3D" id="3.10.180.10">
    <property type="entry name" value="2,3-Dihydroxybiphenyl 1,2-Dioxygenase, domain 1"/>
    <property type="match status" value="1"/>
</dbReference>
<comment type="function">
    <text evidence="6">Metallothiol transferase which confers resistance to fosfomycin by catalyzing the addition of a thiol cofactor to fosfomycin. L-cysteine is probably the physiological thiol donor.</text>
</comment>
<keyword evidence="2 6" id="KW-0808">Transferase</keyword>
<dbReference type="InterPro" id="IPR051332">
    <property type="entry name" value="Fosfomycin_Res_Enzymes"/>
</dbReference>
<dbReference type="HAMAP" id="MF_01512">
    <property type="entry name" value="FosB"/>
    <property type="match status" value="1"/>
</dbReference>
<dbReference type="OrthoDB" id="192739at2"/>
<comment type="similarity">
    <text evidence="6">Belongs to the fosfomycin resistance protein family. FosB subfamily.</text>
</comment>
<evidence type="ECO:0000313" key="9">
    <source>
        <dbReference type="EMBL" id="PTF13882.1"/>
    </source>
</evidence>
<dbReference type="InterPro" id="IPR022858">
    <property type="entry name" value="Metallothiol_Trafse_FosB"/>
</dbReference>
<dbReference type="PANTHER" id="PTHR36113:SF6">
    <property type="entry name" value="FOSFOMYCIN RESISTANCE PROTEIN FOSX"/>
    <property type="match status" value="1"/>
</dbReference>
<gene>
    <name evidence="6" type="primary">fosB</name>
    <name evidence="9" type="ORF">BUY47_07385</name>
    <name evidence="8" type="ORF">BUY48_10365</name>
</gene>
<proteinExistence type="inferred from homology"/>
<organism evidence="8 11">
    <name type="scientific">Staphylococcus devriesei</name>
    <dbReference type="NCBI Taxonomy" id="586733"/>
    <lineage>
        <taxon>Bacteria</taxon>
        <taxon>Bacillati</taxon>
        <taxon>Bacillota</taxon>
        <taxon>Bacilli</taxon>
        <taxon>Bacillales</taxon>
        <taxon>Staphylococcaceae</taxon>
        <taxon>Staphylococcus</taxon>
    </lineage>
</organism>
<dbReference type="GeneID" id="48887540"/>
<evidence type="ECO:0000256" key="5">
    <source>
        <dbReference type="ARBA" id="ARBA00023251"/>
    </source>
</evidence>
<dbReference type="GO" id="GO:0005737">
    <property type="term" value="C:cytoplasm"/>
    <property type="evidence" value="ECO:0007669"/>
    <property type="project" value="UniProtKB-SubCell"/>
</dbReference>
<evidence type="ECO:0000256" key="3">
    <source>
        <dbReference type="ARBA" id="ARBA00022723"/>
    </source>
</evidence>
<comment type="cofactor">
    <cofactor evidence="6">
        <name>Mg(2+)</name>
        <dbReference type="ChEBI" id="CHEBI:18420"/>
    </cofactor>
</comment>
<reference evidence="10 11" key="1">
    <citation type="journal article" date="2016" name="Front. Microbiol.">
        <title>Comprehensive Phylogenetic Analysis of Bovine Non-aureus Staphylococci Species Based on Whole-Genome Sequencing.</title>
        <authorList>
            <person name="Naushad S."/>
            <person name="Barkema H.W."/>
            <person name="Luby C."/>
            <person name="Condas L.A."/>
            <person name="Nobrega D.B."/>
            <person name="Carson D.A."/>
            <person name="De Buck J."/>
        </authorList>
    </citation>
    <scope>NUCLEOTIDE SEQUENCE [LARGE SCALE GENOMIC DNA]</scope>
    <source>
        <strain evidence="9 10">SNUC 1409</strain>
        <strain evidence="8 11">SNUC 4143</strain>
    </source>
</reference>
<dbReference type="PROSITE" id="PS51819">
    <property type="entry name" value="VOC"/>
    <property type="match status" value="1"/>
</dbReference>
<dbReference type="Pfam" id="PF00903">
    <property type="entry name" value="Glyoxalase"/>
    <property type="match status" value="1"/>
</dbReference>
<accession>A0A2K4DRN9</accession>
<keyword evidence="5 6" id="KW-0046">Antibiotic resistance</keyword>
<evidence type="ECO:0000256" key="6">
    <source>
        <dbReference type="HAMAP-Rule" id="MF_01512"/>
    </source>
</evidence>
<dbReference type="GO" id="GO:0046677">
    <property type="term" value="P:response to antibiotic"/>
    <property type="evidence" value="ECO:0007669"/>
    <property type="project" value="UniProtKB-UniRule"/>
</dbReference>
<dbReference type="Proteomes" id="UP000242088">
    <property type="component" value="Unassembled WGS sequence"/>
</dbReference>
<dbReference type="InterPro" id="IPR029068">
    <property type="entry name" value="Glyas_Bleomycin-R_OHBP_Dase"/>
</dbReference>
<reference evidence="9" key="3">
    <citation type="submission" date="2018-03" db="EMBL/GenBank/DDBJ databases">
        <authorList>
            <person name="Naushad S."/>
        </authorList>
    </citation>
    <scope>NUCLEOTIDE SEQUENCE</scope>
    <source>
        <strain evidence="9">SNUC 1409</strain>
    </source>
</reference>
<dbReference type="SUPFAM" id="SSF54593">
    <property type="entry name" value="Glyoxalase/Bleomycin resistance protein/Dihydroxybiphenyl dioxygenase"/>
    <property type="match status" value="1"/>
</dbReference>
<dbReference type="EC" id="2.5.1.-" evidence="6"/>
<comment type="caution">
    <text evidence="8">The sequence shown here is derived from an EMBL/GenBank/DDBJ whole genome shotgun (WGS) entry which is preliminary data.</text>
</comment>
<dbReference type="RefSeq" id="WP_103165934.1">
    <property type="nucleotide sequence ID" value="NZ_JAHCOZ010000006.1"/>
</dbReference>
<evidence type="ECO:0000259" key="7">
    <source>
        <dbReference type="PROSITE" id="PS51819"/>
    </source>
</evidence>
<comment type="subcellular location">
    <subcellularLocation>
        <location evidence="6">Cytoplasm</location>
    </subcellularLocation>
</comment>
<dbReference type="InterPro" id="IPR004360">
    <property type="entry name" value="Glyas_Fos-R_dOase_dom"/>
</dbReference>
<dbReference type="InterPro" id="IPR037523">
    <property type="entry name" value="VOC_core"/>
</dbReference>
<sequence length="139" mass="16579">MIQSVNHVTYSVSNIKKSIEFYKNILKAKILLESDKTAYFTLGGLWLALNEEMEIPRNEIQYSYTHMAFSINENDFNECYNWLKENNVNILDGRLRDIRDKKSIYFTDPDGHKLELHTGSLQDRIAYYKEEKTYIKFYE</sequence>
<feature type="binding site" evidence="6">
    <location>
        <position position="66"/>
    </location>
    <ligand>
        <name>Mg(2+)</name>
        <dbReference type="ChEBI" id="CHEBI:18420"/>
    </ligand>
</feature>
<evidence type="ECO:0000256" key="1">
    <source>
        <dbReference type="ARBA" id="ARBA00022490"/>
    </source>
</evidence>
<evidence type="ECO:0000313" key="8">
    <source>
        <dbReference type="EMBL" id="PTF11577.1"/>
    </source>
</evidence>
<dbReference type="NCBIfam" id="NF003152">
    <property type="entry name" value="PRK04101.1"/>
    <property type="match status" value="1"/>
</dbReference>
<evidence type="ECO:0000313" key="11">
    <source>
        <dbReference type="Proteomes" id="UP000243350"/>
    </source>
</evidence>
<feature type="binding site" evidence="6">
    <location>
        <position position="115"/>
    </location>
    <ligand>
        <name>Mg(2+)</name>
        <dbReference type="ChEBI" id="CHEBI:18420"/>
    </ligand>
</feature>
<reference evidence="8" key="2">
    <citation type="submission" date="2018-03" db="EMBL/GenBank/DDBJ databases">
        <authorList>
            <person name="Keele B.F."/>
        </authorList>
    </citation>
    <scope>NUCLEOTIDE SEQUENCE</scope>
    <source>
        <strain evidence="8">SNUC 4143</strain>
    </source>
</reference>
<keyword evidence="4 6" id="KW-0460">Magnesium</keyword>
<keyword evidence="1 6" id="KW-0963">Cytoplasm</keyword>
<comment type="subunit">
    <text evidence="6">Homodimer.</text>
</comment>
<feature type="binding site" evidence="6">
    <location>
        <position position="7"/>
    </location>
    <ligand>
        <name>Mg(2+)</name>
        <dbReference type="ChEBI" id="CHEBI:18420"/>
    </ligand>
</feature>
<dbReference type="GO" id="GO:0000287">
    <property type="term" value="F:magnesium ion binding"/>
    <property type="evidence" value="ECO:0007669"/>
    <property type="project" value="UniProtKB-UniRule"/>
</dbReference>
<protein>
    <recommendedName>
        <fullName evidence="6">Metallothiol transferase FosB</fullName>
        <ecNumber evidence="6">2.5.1.-</ecNumber>
    </recommendedName>
    <alternativeName>
        <fullName evidence="6">Fosfomycin resistance protein</fullName>
    </alternativeName>
</protein>
<dbReference type="GO" id="GO:0016765">
    <property type="term" value="F:transferase activity, transferring alkyl or aryl (other than methyl) groups"/>
    <property type="evidence" value="ECO:0007669"/>
    <property type="project" value="UniProtKB-UniRule"/>
</dbReference>
<dbReference type="Proteomes" id="UP000243350">
    <property type="component" value="Unassembled WGS sequence"/>
</dbReference>
<evidence type="ECO:0000256" key="2">
    <source>
        <dbReference type="ARBA" id="ARBA00022679"/>
    </source>
</evidence>
<evidence type="ECO:0000313" key="10">
    <source>
        <dbReference type="Proteomes" id="UP000242088"/>
    </source>
</evidence>
<dbReference type="AlphaFoldDB" id="A0A2K4DRN9"/>
<keyword evidence="3 6" id="KW-0479">Metal-binding</keyword>
<keyword evidence="10" id="KW-1185">Reference proteome</keyword>
<dbReference type="EMBL" id="PYZH01000089">
    <property type="protein sequence ID" value="PTF11577.1"/>
    <property type="molecule type" value="Genomic_DNA"/>
</dbReference>
<dbReference type="PANTHER" id="PTHR36113">
    <property type="entry name" value="LYASE, PUTATIVE-RELATED-RELATED"/>
    <property type="match status" value="1"/>
</dbReference>
<evidence type="ECO:0000256" key="4">
    <source>
        <dbReference type="ARBA" id="ARBA00022842"/>
    </source>
</evidence>
<name>A0A2K4DRN9_9STAP</name>
<feature type="domain" description="VOC" evidence="7">
    <location>
        <begin position="4"/>
        <end position="119"/>
    </location>
</feature>
<dbReference type="EMBL" id="PYZI01000007">
    <property type="protein sequence ID" value="PTF13882.1"/>
    <property type="molecule type" value="Genomic_DNA"/>
</dbReference>